<evidence type="ECO:0000313" key="10">
    <source>
        <dbReference type="EMBL" id="CAL1539285.1"/>
    </source>
</evidence>
<dbReference type="Pfam" id="PF01697">
    <property type="entry name" value="Glyco_transf_92"/>
    <property type="match status" value="1"/>
</dbReference>
<reference evidence="10 11" key="1">
    <citation type="submission" date="2024-04" db="EMBL/GenBank/DDBJ databases">
        <authorList>
            <consortium name="Genoscope - CEA"/>
            <person name="William W."/>
        </authorList>
    </citation>
    <scope>NUCLEOTIDE SEQUENCE [LARGE SCALE GENOMIC DNA]</scope>
</reference>
<evidence type="ECO:0000256" key="7">
    <source>
        <dbReference type="ARBA" id="ARBA00023136"/>
    </source>
</evidence>
<keyword evidence="3" id="KW-0328">Glycosyltransferase</keyword>
<keyword evidence="5 9" id="KW-0812">Transmembrane</keyword>
<dbReference type="PANTHER" id="PTHR21461:SF69">
    <property type="entry name" value="GLYCOSYLTRANSFERASE FAMILY 92 PROTEIN"/>
    <property type="match status" value="1"/>
</dbReference>
<gene>
    <name evidence="10" type="ORF">GSLYS_00013104001</name>
</gene>
<keyword evidence="6 9" id="KW-1133">Transmembrane helix</keyword>
<comment type="subcellular location">
    <subcellularLocation>
        <location evidence="1">Membrane</location>
        <topology evidence="1">Single-pass membrane protein</topology>
    </subcellularLocation>
</comment>
<evidence type="ECO:0000256" key="9">
    <source>
        <dbReference type="SAM" id="Phobius"/>
    </source>
</evidence>
<keyword evidence="4" id="KW-0808">Transferase</keyword>
<sequence length="800" mass="89747">MANYIKRLKGYVAPLLVIYTILVTFFLAQTAWNDDVTTAPQKRSHVTFLDVLVQEERRHMRSFQDIVQSNRVVQKAKSRVTRRRRNRHNNVSSDDTPVGRHGLPSNPEFRALNDLFTQSNASDPGDVVTSVLLDHDPVLNQDTLQPGVNRPIFKVEVEEPESPGGSQQPQELKASENSSYVGPVKKPLNKSLYMNSRRSNAPKTYFPQEIGIPPSEVTYSIEYCDKTFRDLSETSNICNRNIVEVGSDNYVAVSDYSLPFRPIGDINIYSAFLDQRVSPPVVRLMTIGPQGRDGTRSIYWCLFYRQVRGGNTDKKNGTSKMRQLKRATQLSYWAASDGHRAAQQFYIMSCAVPEEAMAFLTMGQAGSMRLVSGGENDSTVEAARESVTFRVINNGIAASGHGNTFHPRNKREYFHKMEEDLSKLTETVRGNSHDVNSDDEDSRNDVGAVSSNPDNQVSGHSQNVHVGDDNQRIKTSPEDSQNDAGPQTGYERPDDRIVACVAPLQGSVGVIQIVEFIELTLLLGSQHIVFYTFRGDYDVASVLKMYEARGLVTVVEWRIPSPASLWAKGRDVALNDCLYRTMSLYDYAIFLDLDEFFVPRATPDMPSFLKYLRVVHNFNSTRFSDLVFSSTYFPPPVKPEFQNLTSAPGFTKDVSKFVSLKSLRRSSYNTQHTLRMVKITRAFRVGPGERRKSSFTINPRYASVHHYSHCPRDTSADSQSKGPNLNVLVPGKSSKGSMDNGSPGGHKGSVLGGAALGSSRISEKVSNDLCSHKKVDWIMWRYKTKLIERTKKSVRHFNRG</sequence>
<keyword evidence="7 9" id="KW-0472">Membrane</keyword>
<evidence type="ECO:0000256" key="4">
    <source>
        <dbReference type="ARBA" id="ARBA00022679"/>
    </source>
</evidence>
<evidence type="ECO:0000256" key="8">
    <source>
        <dbReference type="SAM" id="MobiDB-lite"/>
    </source>
</evidence>
<dbReference type="PANTHER" id="PTHR21461">
    <property type="entry name" value="GLYCOSYLTRANSFERASE FAMILY 92 PROTEIN"/>
    <property type="match status" value="1"/>
</dbReference>
<feature type="region of interest" description="Disordered" evidence="8">
    <location>
        <begin position="708"/>
        <end position="751"/>
    </location>
</feature>
<feature type="region of interest" description="Disordered" evidence="8">
    <location>
        <begin position="158"/>
        <end position="183"/>
    </location>
</feature>
<feature type="compositionally biased region" description="Gly residues" evidence="8">
    <location>
        <begin position="742"/>
        <end position="751"/>
    </location>
</feature>
<evidence type="ECO:0008006" key="12">
    <source>
        <dbReference type="Google" id="ProtNLM"/>
    </source>
</evidence>
<dbReference type="GO" id="GO:0016757">
    <property type="term" value="F:glycosyltransferase activity"/>
    <property type="evidence" value="ECO:0007669"/>
    <property type="project" value="UniProtKB-KW"/>
</dbReference>
<feature type="region of interest" description="Disordered" evidence="8">
    <location>
        <begin position="426"/>
        <end position="492"/>
    </location>
</feature>
<feature type="region of interest" description="Disordered" evidence="8">
    <location>
        <begin position="78"/>
        <end position="106"/>
    </location>
</feature>
<feature type="compositionally biased region" description="Polar residues" evidence="8">
    <location>
        <begin position="449"/>
        <end position="464"/>
    </location>
</feature>
<dbReference type="GO" id="GO:0005737">
    <property type="term" value="C:cytoplasm"/>
    <property type="evidence" value="ECO:0007669"/>
    <property type="project" value="TreeGrafter"/>
</dbReference>
<evidence type="ECO:0000256" key="6">
    <source>
        <dbReference type="ARBA" id="ARBA00022989"/>
    </source>
</evidence>
<evidence type="ECO:0000256" key="5">
    <source>
        <dbReference type="ARBA" id="ARBA00022692"/>
    </source>
</evidence>
<protein>
    <recommendedName>
        <fullName evidence="12">Glycosyltransferase family 92 protein</fullName>
    </recommendedName>
</protein>
<evidence type="ECO:0000313" key="11">
    <source>
        <dbReference type="Proteomes" id="UP001497497"/>
    </source>
</evidence>
<comment type="similarity">
    <text evidence="2">Belongs to the glycosyltransferase 92 family.</text>
</comment>
<evidence type="ECO:0000256" key="3">
    <source>
        <dbReference type="ARBA" id="ARBA00022676"/>
    </source>
</evidence>
<name>A0AAV2I1W1_LYMST</name>
<proteinExistence type="inferred from homology"/>
<accession>A0AAV2I1W1</accession>
<dbReference type="GO" id="GO:0016020">
    <property type="term" value="C:membrane"/>
    <property type="evidence" value="ECO:0007669"/>
    <property type="project" value="UniProtKB-SubCell"/>
</dbReference>
<feature type="transmembrane region" description="Helical" evidence="9">
    <location>
        <begin position="12"/>
        <end position="32"/>
    </location>
</feature>
<keyword evidence="11" id="KW-1185">Reference proteome</keyword>
<dbReference type="Proteomes" id="UP001497497">
    <property type="component" value="Unassembled WGS sequence"/>
</dbReference>
<evidence type="ECO:0000256" key="2">
    <source>
        <dbReference type="ARBA" id="ARBA00007647"/>
    </source>
</evidence>
<dbReference type="EMBL" id="CAXITT010000334">
    <property type="protein sequence ID" value="CAL1539285.1"/>
    <property type="molecule type" value="Genomic_DNA"/>
</dbReference>
<dbReference type="InterPro" id="IPR008166">
    <property type="entry name" value="Glyco_transf_92"/>
</dbReference>
<feature type="compositionally biased region" description="Polar residues" evidence="8">
    <location>
        <begin position="164"/>
        <end position="180"/>
    </location>
</feature>
<comment type="caution">
    <text evidence="10">The sequence shown here is derived from an EMBL/GenBank/DDBJ whole genome shotgun (WGS) entry which is preliminary data.</text>
</comment>
<organism evidence="10 11">
    <name type="scientific">Lymnaea stagnalis</name>
    <name type="common">Great pond snail</name>
    <name type="synonym">Helix stagnalis</name>
    <dbReference type="NCBI Taxonomy" id="6523"/>
    <lineage>
        <taxon>Eukaryota</taxon>
        <taxon>Metazoa</taxon>
        <taxon>Spiralia</taxon>
        <taxon>Lophotrochozoa</taxon>
        <taxon>Mollusca</taxon>
        <taxon>Gastropoda</taxon>
        <taxon>Heterobranchia</taxon>
        <taxon>Euthyneura</taxon>
        <taxon>Panpulmonata</taxon>
        <taxon>Hygrophila</taxon>
        <taxon>Lymnaeoidea</taxon>
        <taxon>Lymnaeidae</taxon>
        <taxon>Lymnaea</taxon>
    </lineage>
</organism>
<feature type="compositionally biased region" description="Basic and acidic residues" evidence="8">
    <location>
        <begin position="466"/>
        <end position="477"/>
    </location>
</feature>
<dbReference type="AlphaFoldDB" id="A0AAV2I1W1"/>
<feature type="compositionally biased region" description="Basic residues" evidence="8">
    <location>
        <begin position="78"/>
        <end position="88"/>
    </location>
</feature>
<evidence type="ECO:0000256" key="1">
    <source>
        <dbReference type="ARBA" id="ARBA00004167"/>
    </source>
</evidence>